<dbReference type="RefSeq" id="WP_069445335.1">
    <property type="nucleotide sequence ID" value="NZ_LPWE01000013.1"/>
</dbReference>
<dbReference type="EMBL" id="LPWE01000013">
    <property type="protein sequence ID" value="ODR93988.1"/>
    <property type="molecule type" value="Genomic_DNA"/>
</dbReference>
<dbReference type="Pfam" id="PF08002">
    <property type="entry name" value="DUF1697"/>
    <property type="match status" value="1"/>
</dbReference>
<organism evidence="1 2">
    <name type="scientific">Methyloceanibacter stevinii</name>
    <dbReference type="NCBI Taxonomy" id="1774970"/>
    <lineage>
        <taxon>Bacteria</taxon>
        <taxon>Pseudomonadati</taxon>
        <taxon>Pseudomonadota</taxon>
        <taxon>Alphaproteobacteria</taxon>
        <taxon>Hyphomicrobiales</taxon>
        <taxon>Hyphomicrobiaceae</taxon>
        <taxon>Methyloceanibacter</taxon>
    </lineage>
</organism>
<evidence type="ECO:0000313" key="2">
    <source>
        <dbReference type="Proteomes" id="UP000094172"/>
    </source>
</evidence>
<sequence>MTAFAALLRAVNVGGTGKLPMRDLVTMCERAGLSSPRTYIASGNVVFSSDAKEADVKAKLEEALQAYADKPVAVLVRTVDELSAILADNPFPGASSNKVMVLFLDDAPNARDIDAVSGQKNEALHLGKREIYIHYPDGMGRSKLKVPAAAHGTARNMNTVAKLTSMAAEVEAT</sequence>
<dbReference type="PANTHER" id="PTHR36439">
    <property type="entry name" value="BLL4334 PROTEIN"/>
    <property type="match status" value="1"/>
</dbReference>
<accession>A0A1E3VKD9</accession>
<dbReference type="STRING" id="1774970.AUC70_10370"/>
<dbReference type="Gene3D" id="3.30.70.1280">
    <property type="entry name" value="SP0830-like domains"/>
    <property type="match status" value="1"/>
</dbReference>
<reference evidence="1 2" key="1">
    <citation type="journal article" date="2016" name="Environ. Microbiol.">
        <title>New Methyloceanibacter diversity from North Sea sediments includes methanotroph containing solely the soluble methane monooxygenase.</title>
        <authorList>
            <person name="Vekeman B."/>
            <person name="Kerckhof F.M."/>
            <person name="Cremers G."/>
            <person name="de Vos P."/>
            <person name="Vandamme P."/>
            <person name="Boon N."/>
            <person name="Op den Camp H.J."/>
            <person name="Heylen K."/>
        </authorList>
    </citation>
    <scope>NUCLEOTIDE SEQUENCE [LARGE SCALE GENOMIC DNA]</scope>
    <source>
        <strain evidence="1 2">R-67176</strain>
    </source>
</reference>
<proteinExistence type="predicted"/>
<name>A0A1E3VKD9_9HYPH</name>
<dbReference type="InterPro" id="IPR012545">
    <property type="entry name" value="DUF1697"/>
</dbReference>
<dbReference type="PANTHER" id="PTHR36439:SF1">
    <property type="entry name" value="DUF1697 DOMAIN-CONTAINING PROTEIN"/>
    <property type="match status" value="1"/>
</dbReference>
<dbReference type="SUPFAM" id="SSF160379">
    <property type="entry name" value="SP0830-like"/>
    <property type="match status" value="1"/>
</dbReference>
<protein>
    <recommendedName>
        <fullName evidence="3">DUF1697 domain-containing protein</fullName>
    </recommendedName>
</protein>
<keyword evidence="2" id="KW-1185">Reference proteome</keyword>
<comment type="caution">
    <text evidence="1">The sequence shown here is derived from an EMBL/GenBank/DDBJ whole genome shotgun (WGS) entry which is preliminary data.</text>
</comment>
<evidence type="ECO:0000313" key="1">
    <source>
        <dbReference type="EMBL" id="ODR93988.1"/>
    </source>
</evidence>
<gene>
    <name evidence="1" type="ORF">AUC70_10370</name>
</gene>
<evidence type="ECO:0008006" key="3">
    <source>
        <dbReference type="Google" id="ProtNLM"/>
    </source>
</evidence>
<dbReference type="PIRSF" id="PIRSF008502">
    <property type="entry name" value="UCP008502"/>
    <property type="match status" value="1"/>
</dbReference>
<dbReference type="AlphaFoldDB" id="A0A1E3VKD9"/>
<dbReference type="Proteomes" id="UP000094172">
    <property type="component" value="Unassembled WGS sequence"/>
</dbReference>